<dbReference type="Pfam" id="PF22692">
    <property type="entry name" value="LlgE_F_G_D1"/>
    <property type="match status" value="1"/>
</dbReference>
<accession>A0ABW0MBQ3</accession>
<evidence type="ECO:0000313" key="8">
    <source>
        <dbReference type="Proteomes" id="UP001596045"/>
    </source>
</evidence>
<proteinExistence type="inferred from homology"/>
<dbReference type="NCBIfam" id="TIGR03506">
    <property type="entry name" value="FlgEFG_subfam"/>
    <property type="match status" value="1"/>
</dbReference>
<keyword evidence="7" id="KW-0282">Flagellum</keyword>
<dbReference type="InterPro" id="IPR053967">
    <property type="entry name" value="LlgE_F_G-like_D1"/>
</dbReference>
<organism evidence="7 8">
    <name type="scientific">Paraherbaspirillum soli</name>
    <dbReference type="NCBI Taxonomy" id="631222"/>
    <lineage>
        <taxon>Bacteria</taxon>
        <taxon>Pseudomonadati</taxon>
        <taxon>Pseudomonadota</taxon>
        <taxon>Betaproteobacteria</taxon>
        <taxon>Burkholderiales</taxon>
        <taxon>Oxalobacteraceae</taxon>
        <taxon>Paraherbaspirillum</taxon>
    </lineage>
</organism>
<dbReference type="PANTHER" id="PTHR30435:SF19">
    <property type="entry name" value="FLAGELLAR BASAL-BODY ROD PROTEIN FLGG"/>
    <property type="match status" value="1"/>
</dbReference>
<evidence type="ECO:0000256" key="3">
    <source>
        <dbReference type="ARBA" id="ARBA00023143"/>
    </source>
</evidence>
<comment type="caution">
    <text evidence="7">The sequence shown here is derived from an EMBL/GenBank/DDBJ whole genome shotgun (WGS) entry which is preliminary data.</text>
</comment>
<comment type="subcellular location">
    <subcellularLocation>
        <location evidence="1 4">Bacterial flagellum basal body</location>
    </subcellularLocation>
</comment>
<gene>
    <name evidence="7" type="ORF">ACFPM8_16130</name>
</gene>
<feature type="domain" description="Flagellar hook protein FlgE/F/G-like D1" evidence="6">
    <location>
        <begin position="80"/>
        <end position="142"/>
    </location>
</feature>
<dbReference type="Proteomes" id="UP001596045">
    <property type="component" value="Unassembled WGS sequence"/>
</dbReference>
<dbReference type="PANTHER" id="PTHR30435">
    <property type="entry name" value="FLAGELLAR PROTEIN"/>
    <property type="match status" value="1"/>
</dbReference>
<dbReference type="Pfam" id="PF06429">
    <property type="entry name" value="Flg_bbr_C"/>
    <property type="match status" value="1"/>
</dbReference>
<dbReference type="SUPFAM" id="SSF117143">
    <property type="entry name" value="Flagellar hook protein flgE"/>
    <property type="match status" value="1"/>
</dbReference>
<dbReference type="InterPro" id="IPR020013">
    <property type="entry name" value="Flagellar_FlgE/F/G"/>
</dbReference>
<evidence type="ECO:0000256" key="1">
    <source>
        <dbReference type="ARBA" id="ARBA00004117"/>
    </source>
</evidence>
<dbReference type="RefSeq" id="WP_378998832.1">
    <property type="nucleotide sequence ID" value="NZ_JBHSMT010000028.1"/>
</dbReference>
<reference evidence="8" key="1">
    <citation type="journal article" date="2019" name="Int. J. Syst. Evol. Microbiol.">
        <title>The Global Catalogue of Microorganisms (GCM) 10K type strain sequencing project: providing services to taxonomists for standard genome sequencing and annotation.</title>
        <authorList>
            <consortium name="The Broad Institute Genomics Platform"/>
            <consortium name="The Broad Institute Genome Sequencing Center for Infectious Disease"/>
            <person name="Wu L."/>
            <person name="Ma J."/>
        </authorList>
    </citation>
    <scope>NUCLEOTIDE SEQUENCE [LARGE SCALE GENOMIC DNA]</scope>
    <source>
        <strain evidence="8">JCM 17066</strain>
    </source>
</reference>
<dbReference type="EMBL" id="JBHSMT010000028">
    <property type="protein sequence ID" value="MFC5475490.1"/>
    <property type="molecule type" value="Genomic_DNA"/>
</dbReference>
<feature type="domain" description="Flagellar basal-body/hook protein C-terminal" evidence="5">
    <location>
        <begin position="187"/>
        <end position="231"/>
    </location>
</feature>
<evidence type="ECO:0000259" key="5">
    <source>
        <dbReference type="Pfam" id="PF06429"/>
    </source>
</evidence>
<keyword evidence="8" id="KW-1185">Reference proteome</keyword>
<name>A0ABW0MBQ3_9BURK</name>
<comment type="similarity">
    <text evidence="2 4">Belongs to the flagella basal body rod proteins family.</text>
</comment>
<sequence length="235" mass="25202">MADLMDMASQIISMETRRIEAASQNIANIATPGYKRQMAFSQYLPAAPGQVQEAGGLSVANATDFTPGRLIATDNPMHFALAGEGFFEFTSSSGSVYSRHGALQLDDRGRLVSPQGWPLQAAGGGDVVIRGKDWKVEKDGTVVEEGRPVSRIRVVEFADPAALTRVAGGAFQAGKQAPTEVNAVMVRQGFIESANVSTADDMIRTMESIRRAEVGQKLVHAYDDMLGQALRQTGQ</sequence>
<keyword evidence="7" id="KW-0966">Cell projection</keyword>
<dbReference type="InterPro" id="IPR037925">
    <property type="entry name" value="FlgE/F/G-like"/>
</dbReference>
<dbReference type="InterPro" id="IPR010930">
    <property type="entry name" value="Flg_bb/hook_C_dom"/>
</dbReference>
<keyword evidence="7" id="KW-0969">Cilium</keyword>
<evidence type="ECO:0000313" key="7">
    <source>
        <dbReference type="EMBL" id="MFC5475490.1"/>
    </source>
</evidence>
<evidence type="ECO:0000256" key="4">
    <source>
        <dbReference type="RuleBase" id="RU362116"/>
    </source>
</evidence>
<evidence type="ECO:0000259" key="6">
    <source>
        <dbReference type="Pfam" id="PF22692"/>
    </source>
</evidence>
<evidence type="ECO:0000256" key="2">
    <source>
        <dbReference type="ARBA" id="ARBA00009677"/>
    </source>
</evidence>
<keyword evidence="3 4" id="KW-0975">Bacterial flagellum</keyword>
<protein>
    <submittedName>
        <fullName evidence="7">Flagellar hook-basal body protein</fullName>
    </submittedName>
</protein>